<dbReference type="GO" id="GO:0006508">
    <property type="term" value="P:proteolysis"/>
    <property type="evidence" value="ECO:0007669"/>
    <property type="project" value="UniProtKB-KW"/>
</dbReference>
<evidence type="ECO:0000256" key="4">
    <source>
        <dbReference type="ARBA" id="ARBA00022833"/>
    </source>
</evidence>
<dbReference type="InterPro" id="IPR001405">
    <property type="entry name" value="UPF0758"/>
</dbReference>
<evidence type="ECO:0000256" key="3">
    <source>
        <dbReference type="ARBA" id="ARBA00022801"/>
    </source>
</evidence>
<dbReference type="Gene3D" id="3.40.140.10">
    <property type="entry name" value="Cytidine Deaminase, domain 2"/>
    <property type="match status" value="1"/>
</dbReference>
<dbReference type="GO" id="GO:0008237">
    <property type="term" value="F:metallopeptidase activity"/>
    <property type="evidence" value="ECO:0007669"/>
    <property type="project" value="UniProtKB-KW"/>
</dbReference>
<evidence type="ECO:0000256" key="2">
    <source>
        <dbReference type="ARBA" id="ARBA00022723"/>
    </source>
</evidence>
<dbReference type="PATRIC" id="fig|1618446.3.peg.107"/>
<dbReference type="InterPro" id="IPR046778">
    <property type="entry name" value="UPF0758_N"/>
</dbReference>
<dbReference type="GO" id="GO:0046872">
    <property type="term" value="F:metal ion binding"/>
    <property type="evidence" value="ECO:0007669"/>
    <property type="project" value="UniProtKB-KW"/>
</dbReference>
<dbReference type="PROSITE" id="PS01302">
    <property type="entry name" value="UPF0758"/>
    <property type="match status" value="1"/>
</dbReference>
<reference evidence="8 9" key="1">
    <citation type="journal article" date="2015" name="Nature">
        <title>rRNA introns, odd ribosomes, and small enigmatic genomes across a large radiation of phyla.</title>
        <authorList>
            <person name="Brown C.T."/>
            <person name="Hug L.A."/>
            <person name="Thomas B.C."/>
            <person name="Sharon I."/>
            <person name="Castelle C.J."/>
            <person name="Singh A."/>
            <person name="Wilkins M.J."/>
            <person name="Williams K.H."/>
            <person name="Banfield J.F."/>
        </authorList>
    </citation>
    <scope>NUCLEOTIDE SEQUENCE [LARGE SCALE GENOMIC DNA]</scope>
</reference>
<sequence>MRRIKSLPLSLRPREKLLKSGTAALTTEELISTILVTGTRNQDVGKIASQIAARLRKQQPITKETLLVLGIGPAKTAQVLAVLELDKRLDKENKVLKITKAEHVYTLAQDIISATKESLLCFYLNARGELLKKETVAVGSLNRVNLLPREIFSVIKDMPVASIILVHNHPSGDLEPSRNDLLFTKRVKQAGDILGVNLLDHLIVSLAGWKRIKI</sequence>
<comment type="similarity">
    <text evidence="6">Belongs to the UPF0758 family.</text>
</comment>
<gene>
    <name evidence="8" type="ORF">UV61_C0001G0100</name>
</gene>
<keyword evidence="3" id="KW-0378">Hydrolase</keyword>
<accession>A0A0G1FLB7</accession>
<name>A0A0G1FLB7_9BACT</name>
<dbReference type="PANTHER" id="PTHR30471">
    <property type="entry name" value="DNA REPAIR PROTEIN RADC"/>
    <property type="match status" value="1"/>
</dbReference>
<dbReference type="Pfam" id="PF20582">
    <property type="entry name" value="UPF0758_N"/>
    <property type="match status" value="1"/>
</dbReference>
<dbReference type="NCBIfam" id="TIGR00608">
    <property type="entry name" value="radc"/>
    <property type="match status" value="1"/>
</dbReference>
<dbReference type="STRING" id="1618446.UV61_C0001G0100"/>
<dbReference type="EMBL" id="LCFD01000001">
    <property type="protein sequence ID" value="KKS87693.1"/>
    <property type="molecule type" value="Genomic_DNA"/>
</dbReference>
<keyword evidence="5" id="KW-0482">Metalloprotease</keyword>
<dbReference type="PROSITE" id="PS50249">
    <property type="entry name" value="MPN"/>
    <property type="match status" value="1"/>
</dbReference>
<dbReference type="Pfam" id="PF04002">
    <property type="entry name" value="RadC"/>
    <property type="match status" value="1"/>
</dbReference>
<proteinExistence type="inferred from homology"/>
<dbReference type="InterPro" id="IPR037518">
    <property type="entry name" value="MPN"/>
</dbReference>
<dbReference type="Proteomes" id="UP000034050">
    <property type="component" value="Unassembled WGS sequence"/>
</dbReference>
<protein>
    <submittedName>
        <fullName evidence="8">Repair protein RadC protein</fullName>
    </submittedName>
</protein>
<organism evidence="8 9">
    <name type="scientific">Candidatus Gottesmanbacteria bacterium GW2011_GWB1_43_11</name>
    <dbReference type="NCBI Taxonomy" id="1618446"/>
    <lineage>
        <taxon>Bacteria</taxon>
        <taxon>Candidatus Gottesmaniibacteriota</taxon>
    </lineage>
</organism>
<dbReference type="PANTHER" id="PTHR30471:SF3">
    <property type="entry name" value="UPF0758 PROTEIN YEES-RELATED"/>
    <property type="match status" value="1"/>
</dbReference>
<evidence type="ECO:0000313" key="9">
    <source>
        <dbReference type="Proteomes" id="UP000034050"/>
    </source>
</evidence>
<evidence type="ECO:0000313" key="8">
    <source>
        <dbReference type="EMBL" id="KKS87693.1"/>
    </source>
</evidence>
<evidence type="ECO:0000256" key="1">
    <source>
        <dbReference type="ARBA" id="ARBA00022670"/>
    </source>
</evidence>
<dbReference type="InterPro" id="IPR025657">
    <property type="entry name" value="RadC_JAB"/>
</dbReference>
<evidence type="ECO:0000256" key="5">
    <source>
        <dbReference type="ARBA" id="ARBA00023049"/>
    </source>
</evidence>
<keyword evidence="2" id="KW-0479">Metal-binding</keyword>
<keyword evidence="4" id="KW-0862">Zinc</keyword>
<keyword evidence="1" id="KW-0645">Protease</keyword>
<dbReference type="CDD" id="cd08071">
    <property type="entry name" value="MPN_DUF2466"/>
    <property type="match status" value="1"/>
</dbReference>
<feature type="domain" description="MPN" evidence="7">
    <location>
        <begin position="78"/>
        <end position="214"/>
    </location>
</feature>
<dbReference type="InterPro" id="IPR020891">
    <property type="entry name" value="UPF0758_CS"/>
</dbReference>
<dbReference type="AlphaFoldDB" id="A0A0G1FLB7"/>
<evidence type="ECO:0000259" key="7">
    <source>
        <dbReference type="PROSITE" id="PS50249"/>
    </source>
</evidence>
<evidence type="ECO:0000256" key="6">
    <source>
        <dbReference type="RuleBase" id="RU003797"/>
    </source>
</evidence>
<comment type="caution">
    <text evidence="8">The sequence shown here is derived from an EMBL/GenBank/DDBJ whole genome shotgun (WGS) entry which is preliminary data.</text>
</comment>